<evidence type="ECO:0000313" key="2">
    <source>
        <dbReference type="EMBL" id="CAH1962284.1"/>
    </source>
</evidence>
<dbReference type="OrthoDB" id="907479at2759"/>
<dbReference type="Proteomes" id="UP001152888">
    <property type="component" value="Unassembled WGS sequence"/>
</dbReference>
<keyword evidence="1" id="KW-0812">Transmembrane</keyword>
<keyword evidence="1" id="KW-1133">Transmembrane helix</keyword>
<gene>
    <name evidence="2" type="ORF">ACAOBT_LOCUS4605</name>
</gene>
<dbReference type="EMBL" id="CAKOFQ010006701">
    <property type="protein sequence ID" value="CAH1962284.1"/>
    <property type="molecule type" value="Genomic_DNA"/>
</dbReference>
<feature type="transmembrane region" description="Helical" evidence="1">
    <location>
        <begin position="42"/>
        <end position="63"/>
    </location>
</feature>
<protein>
    <submittedName>
        <fullName evidence="2">Uncharacterized protein</fullName>
    </submittedName>
</protein>
<proteinExistence type="predicted"/>
<evidence type="ECO:0000256" key="1">
    <source>
        <dbReference type="SAM" id="Phobius"/>
    </source>
</evidence>
<keyword evidence="1" id="KW-0472">Membrane</keyword>
<keyword evidence="3" id="KW-1185">Reference proteome</keyword>
<accession>A0A9P0P0T1</accession>
<evidence type="ECO:0000313" key="3">
    <source>
        <dbReference type="Proteomes" id="UP001152888"/>
    </source>
</evidence>
<comment type="caution">
    <text evidence="2">The sequence shown here is derived from an EMBL/GenBank/DDBJ whole genome shotgun (WGS) entry which is preliminary data.</text>
</comment>
<reference evidence="2" key="1">
    <citation type="submission" date="2022-03" db="EMBL/GenBank/DDBJ databases">
        <authorList>
            <person name="Sayadi A."/>
        </authorList>
    </citation>
    <scope>NUCLEOTIDE SEQUENCE</scope>
</reference>
<dbReference type="AlphaFoldDB" id="A0A9P0P0T1"/>
<organism evidence="2 3">
    <name type="scientific">Acanthoscelides obtectus</name>
    <name type="common">Bean weevil</name>
    <name type="synonym">Bruchus obtectus</name>
    <dbReference type="NCBI Taxonomy" id="200917"/>
    <lineage>
        <taxon>Eukaryota</taxon>
        <taxon>Metazoa</taxon>
        <taxon>Ecdysozoa</taxon>
        <taxon>Arthropoda</taxon>
        <taxon>Hexapoda</taxon>
        <taxon>Insecta</taxon>
        <taxon>Pterygota</taxon>
        <taxon>Neoptera</taxon>
        <taxon>Endopterygota</taxon>
        <taxon>Coleoptera</taxon>
        <taxon>Polyphaga</taxon>
        <taxon>Cucujiformia</taxon>
        <taxon>Chrysomeloidea</taxon>
        <taxon>Chrysomelidae</taxon>
        <taxon>Bruchinae</taxon>
        <taxon>Bruchini</taxon>
        <taxon>Acanthoscelides</taxon>
    </lineage>
</organism>
<feature type="transmembrane region" description="Helical" evidence="1">
    <location>
        <begin position="6"/>
        <end position="26"/>
    </location>
</feature>
<name>A0A9P0P0T1_ACAOB</name>
<sequence length="81" mass="8875">MNDEAIIVNTIGCTLVALAIVVGYILQRDEFRDTYTEWKDEGIIVNSLGMTFVALAILIIYAVRSPSLSGDSAKVLANERL</sequence>